<proteinExistence type="predicted"/>
<comment type="caution">
    <text evidence="1">The sequence shown here is derived from an EMBL/GenBank/DDBJ whole genome shotgun (WGS) entry which is preliminary data.</text>
</comment>
<reference evidence="1" key="1">
    <citation type="submission" date="2021-06" db="EMBL/GenBank/DDBJ databases">
        <authorList>
            <person name="Kallberg Y."/>
            <person name="Tangrot J."/>
            <person name="Rosling A."/>
        </authorList>
    </citation>
    <scope>NUCLEOTIDE SEQUENCE</scope>
    <source>
        <strain evidence="1">MA461A</strain>
    </source>
</reference>
<gene>
    <name evidence="1" type="ORF">RPERSI_LOCUS1826</name>
</gene>
<keyword evidence="2" id="KW-1185">Reference proteome</keyword>
<accession>A0ACA9KZU8</accession>
<sequence length="205" mass="22477">MNKTTDVVTDNAMDIAMDNATDELTDVAMDVASDVATDVASDVVTDIASDTFKELALTVDEFLLSIHNKIIVLVKDNTLLSTDYSVAFKILRETGAGTQLADVQDFIKFKAECLKLATKNIDMGIYITIMQAKQKTKIFSKKRYSKSPPPQEPLPLQAPLPPQVSLPPQAPLLPQAPLPPQDLYHYNHLCCPSTISSIITNITTK</sequence>
<dbReference type="Proteomes" id="UP000789920">
    <property type="component" value="Unassembled WGS sequence"/>
</dbReference>
<evidence type="ECO:0000313" key="1">
    <source>
        <dbReference type="EMBL" id="CAG8501082.1"/>
    </source>
</evidence>
<organism evidence="1 2">
    <name type="scientific">Racocetra persica</name>
    <dbReference type="NCBI Taxonomy" id="160502"/>
    <lineage>
        <taxon>Eukaryota</taxon>
        <taxon>Fungi</taxon>
        <taxon>Fungi incertae sedis</taxon>
        <taxon>Mucoromycota</taxon>
        <taxon>Glomeromycotina</taxon>
        <taxon>Glomeromycetes</taxon>
        <taxon>Diversisporales</taxon>
        <taxon>Gigasporaceae</taxon>
        <taxon>Racocetra</taxon>
    </lineage>
</organism>
<protein>
    <submittedName>
        <fullName evidence="1">10774_t:CDS:1</fullName>
    </submittedName>
</protein>
<name>A0ACA9KZU8_9GLOM</name>
<dbReference type="EMBL" id="CAJVQC010001820">
    <property type="protein sequence ID" value="CAG8501082.1"/>
    <property type="molecule type" value="Genomic_DNA"/>
</dbReference>
<evidence type="ECO:0000313" key="2">
    <source>
        <dbReference type="Proteomes" id="UP000789920"/>
    </source>
</evidence>